<dbReference type="AlphaFoldDB" id="A0A1D2A591"/>
<dbReference type="InterPro" id="IPR044015">
    <property type="entry name" value="FBPase_C_dom"/>
</dbReference>
<dbReference type="Pfam" id="PF00316">
    <property type="entry name" value="FBPase"/>
    <property type="match status" value="1"/>
</dbReference>
<dbReference type="Gene3D" id="3.40.190.80">
    <property type="match status" value="1"/>
</dbReference>
<dbReference type="GO" id="GO:0006000">
    <property type="term" value="P:fructose metabolic process"/>
    <property type="evidence" value="ECO:0007669"/>
    <property type="project" value="TreeGrafter"/>
</dbReference>
<keyword evidence="2" id="KW-0479">Metal-binding</keyword>
<comment type="pathway">
    <text evidence="6">Carbohydrate biosynthesis.</text>
</comment>
<comment type="similarity">
    <text evidence="1">Belongs to the FBPase class 1 family.</text>
</comment>
<dbReference type="PANTHER" id="PTHR11556">
    <property type="entry name" value="FRUCTOSE-1,6-BISPHOSPHATASE-RELATED"/>
    <property type="match status" value="1"/>
</dbReference>
<dbReference type="PANTHER" id="PTHR11556:SF35">
    <property type="entry name" value="SEDOHEPTULOSE-1,7-BISPHOSPHATASE, CHLOROPLASTIC"/>
    <property type="match status" value="1"/>
</dbReference>
<dbReference type="PIRSF" id="PIRSF000904">
    <property type="entry name" value="FBPtase_SBPase"/>
    <property type="match status" value="1"/>
</dbReference>
<evidence type="ECO:0000313" key="9">
    <source>
        <dbReference type="EMBL" id="JAT74113.1"/>
    </source>
</evidence>
<evidence type="ECO:0000259" key="7">
    <source>
        <dbReference type="Pfam" id="PF00316"/>
    </source>
</evidence>
<accession>A0A1D2A591</accession>
<dbReference type="InterPro" id="IPR023079">
    <property type="entry name" value="SBPase"/>
</dbReference>
<evidence type="ECO:0000256" key="6">
    <source>
        <dbReference type="ARBA" id="ARBA00024331"/>
    </source>
</evidence>
<evidence type="ECO:0000256" key="1">
    <source>
        <dbReference type="ARBA" id="ARBA00010941"/>
    </source>
</evidence>
<gene>
    <name evidence="9" type="ORF">g.9602</name>
</gene>
<evidence type="ECO:0008006" key="10">
    <source>
        <dbReference type="Google" id="ProtNLM"/>
    </source>
</evidence>
<keyword evidence="3" id="KW-0378">Hydrolase</keyword>
<reference evidence="9" key="1">
    <citation type="submission" date="2015-08" db="EMBL/GenBank/DDBJ databases">
        <authorList>
            <person name="Babu N.S."/>
            <person name="Beckwith C.J."/>
            <person name="Beseler K.G."/>
            <person name="Brison A."/>
            <person name="Carone J.V."/>
            <person name="Caskin T.P."/>
            <person name="Diamond M."/>
            <person name="Durham M.E."/>
            <person name="Foxe J.M."/>
            <person name="Go M."/>
            <person name="Henderson B.A."/>
            <person name="Jones I.B."/>
            <person name="McGettigan J.A."/>
            <person name="Micheletti S.J."/>
            <person name="Nasrallah M.E."/>
            <person name="Ortiz D."/>
            <person name="Piller C.R."/>
            <person name="Privatt S.R."/>
            <person name="Schneider S.L."/>
            <person name="Sharp S."/>
            <person name="Smith T.C."/>
            <person name="Stanton J.D."/>
            <person name="Ullery H.E."/>
            <person name="Wilson R.J."/>
            <person name="Serrano M.G."/>
            <person name="Buck G."/>
            <person name="Lee V."/>
            <person name="Wang Y."/>
            <person name="Carvalho R."/>
            <person name="Voegtly L."/>
            <person name="Shi R."/>
            <person name="Duckworth R."/>
            <person name="Johnson A."/>
            <person name="Loviza R."/>
            <person name="Walstead R."/>
            <person name="Shah Z."/>
            <person name="Kiflezghi M."/>
            <person name="Wade K."/>
            <person name="Ball S.L."/>
            <person name="Bradley K.W."/>
            <person name="Asai D.J."/>
            <person name="Bowman C.A."/>
            <person name="Russell D.A."/>
            <person name="Pope W.H."/>
            <person name="Jacobs-Sera D."/>
            <person name="Hendrix R.W."/>
            <person name="Hatfull G.F."/>
        </authorList>
    </citation>
    <scope>NUCLEOTIDE SEQUENCE</scope>
</reference>
<protein>
    <recommendedName>
        <fullName evidence="10">Fructose-bisphosphatase</fullName>
    </recommendedName>
</protein>
<dbReference type="GO" id="GO:0006002">
    <property type="term" value="P:fructose 6-phosphate metabolic process"/>
    <property type="evidence" value="ECO:0007669"/>
    <property type="project" value="TreeGrafter"/>
</dbReference>
<evidence type="ECO:0000256" key="5">
    <source>
        <dbReference type="ARBA" id="ARBA00023277"/>
    </source>
</evidence>
<dbReference type="GO" id="GO:0005986">
    <property type="term" value="P:sucrose biosynthetic process"/>
    <property type="evidence" value="ECO:0007669"/>
    <property type="project" value="TreeGrafter"/>
</dbReference>
<evidence type="ECO:0000256" key="3">
    <source>
        <dbReference type="ARBA" id="ARBA00022801"/>
    </source>
</evidence>
<dbReference type="GO" id="GO:0006094">
    <property type="term" value="P:gluconeogenesis"/>
    <property type="evidence" value="ECO:0007669"/>
    <property type="project" value="TreeGrafter"/>
</dbReference>
<dbReference type="GO" id="GO:0005737">
    <property type="term" value="C:cytoplasm"/>
    <property type="evidence" value="ECO:0007669"/>
    <property type="project" value="TreeGrafter"/>
</dbReference>
<dbReference type="InterPro" id="IPR033391">
    <property type="entry name" value="FBPase_N"/>
</dbReference>
<proteinExistence type="inferred from homology"/>
<evidence type="ECO:0000256" key="2">
    <source>
        <dbReference type="ARBA" id="ARBA00022723"/>
    </source>
</evidence>
<dbReference type="Pfam" id="PF18913">
    <property type="entry name" value="FBPase_C"/>
    <property type="match status" value="1"/>
</dbReference>
<dbReference type="Gene3D" id="3.30.540.10">
    <property type="entry name" value="Fructose-1,6-Bisphosphatase, subunit A, domain 1"/>
    <property type="match status" value="1"/>
</dbReference>
<evidence type="ECO:0000256" key="4">
    <source>
        <dbReference type="ARBA" id="ARBA00022842"/>
    </source>
</evidence>
<feature type="domain" description="Fructose-1-6-bisphosphatase class I N-terminal" evidence="7">
    <location>
        <begin position="15"/>
        <end position="169"/>
    </location>
</feature>
<feature type="domain" description="Fructose-1-6-bisphosphatase class 1 C-terminal" evidence="8">
    <location>
        <begin position="182"/>
        <end position="301"/>
    </location>
</feature>
<dbReference type="EMBL" id="GDKF01004509">
    <property type="protein sequence ID" value="JAT74113.1"/>
    <property type="molecule type" value="Transcribed_RNA"/>
</dbReference>
<evidence type="ECO:0000259" key="8">
    <source>
        <dbReference type="Pfam" id="PF18913"/>
    </source>
</evidence>
<dbReference type="InterPro" id="IPR000146">
    <property type="entry name" value="FBPase_class-1"/>
</dbReference>
<name>A0A1D2A591_AUXPR</name>
<dbReference type="GO" id="GO:0030388">
    <property type="term" value="P:fructose 1,6-bisphosphate metabolic process"/>
    <property type="evidence" value="ECO:0007669"/>
    <property type="project" value="TreeGrafter"/>
</dbReference>
<dbReference type="HAMAP" id="MF_01855">
    <property type="entry name" value="FBPase_class1"/>
    <property type="match status" value="1"/>
</dbReference>
<sequence>MPTLTEALQGADPGLIKVLEAIAVAVVDISHALRTASTAETGTSNDLGDRQLAADVVADEAVLKALRSSGAVETASSEEQPHDIALGGFGYSVAFDPLDGSSVIPAGWAVGSIFGVWPGSQLVGRPGSDQVAAAYALYGPRTLLVVARGLGGSSPVCQEFTLGEGGAWALARDGIAIGDGVRTFAPANLRASAENEAYGGLVRRWLEERYTLRYSGALVPDLHHVITRGGGVFCNPTSAGAKPKLRLLYEVAPLAYVTVAAGGAATDEAGPALDKVIAEHGAKGPVCLGGKAEVEACQEAMRSSVV</sequence>
<dbReference type="PRINTS" id="PR01958">
    <property type="entry name" value="S17BPHPHTASE"/>
</dbReference>
<dbReference type="SUPFAM" id="SSF56655">
    <property type="entry name" value="Carbohydrate phosphatase"/>
    <property type="match status" value="1"/>
</dbReference>
<dbReference type="GO" id="GO:0042132">
    <property type="term" value="F:fructose 1,6-bisphosphate 1-phosphatase activity"/>
    <property type="evidence" value="ECO:0007669"/>
    <property type="project" value="TreeGrafter"/>
</dbReference>
<organism evidence="9">
    <name type="scientific">Auxenochlorella protothecoides</name>
    <name type="common">Green microalga</name>
    <name type="synonym">Chlorella protothecoides</name>
    <dbReference type="NCBI Taxonomy" id="3075"/>
    <lineage>
        <taxon>Eukaryota</taxon>
        <taxon>Viridiplantae</taxon>
        <taxon>Chlorophyta</taxon>
        <taxon>core chlorophytes</taxon>
        <taxon>Trebouxiophyceae</taxon>
        <taxon>Chlorellales</taxon>
        <taxon>Chlorellaceae</taxon>
        <taxon>Auxenochlorella</taxon>
    </lineage>
</organism>
<dbReference type="GO" id="GO:0046872">
    <property type="term" value="F:metal ion binding"/>
    <property type="evidence" value="ECO:0007669"/>
    <property type="project" value="UniProtKB-KW"/>
</dbReference>
<keyword evidence="5" id="KW-0119">Carbohydrate metabolism</keyword>
<keyword evidence="4" id="KW-0460">Magnesium</keyword>